<evidence type="ECO:0000259" key="1">
    <source>
        <dbReference type="Pfam" id="PF00814"/>
    </source>
</evidence>
<dbReference type="SUPFAM" id="SSF53067">
    <property type="entry name" value="Actin-like ATPase domain"/>
    <property type="match status" value="2"/>
</dbReference>
<dbReference type="Proteomes" id="UP000765802">
    <property type="component" value="Unassembled WGS sequence"/>
</dbReference>
<dbReference type="RefSeq" id="WP_187256412.1">
    <property type="nucleotide sequence ID" value="NZ_JBHULF010000014.1"/>
</dbReference>
<protein>
    <submittedName>
        <fullName evidence="2">tRNA N6-adenosine(37)-N6-threonylcarbamoyltransferase complex dimerization subunit TsaB</fullName>
    </submittedName>
</protein>
<proteinExistence type="predicted"/>
<dbReference type="PANTHER" id="PTHR11735">
    <property type="entry name" value="TRNA N6-ADENOSINE THREONYLCARBAMOYLTRANSFERASE"/>
    <property type="match status" value="1"/>
</dbReference>
<dbReference type="CDD" id="cd24032">
    <property type="entry name" value="ASKHA_NBD_TsaB"/>
    <property type="match status" value="1"/>
</dbReference>
<dbReference type="Gene3D" id="3.30.420.40">
    <property type="match status" value="2"/>
</dbReference>
<dbReference type="InterPro" id="IPR000905">
    <property type="entry name" value="Gcp-like_dom"/>
</dbReference>
<dbReference type="Pfam" id="PF00814">
    <property type="entry name" value="TsaD"/>
    <property type="match status" value="1"/>
</dbReference>
<name>A0ABR7M817_9BACT</name>
<accession>A0ABR7M817</accession>
<dbReference type="NCBIfam" id="TIGR03725">
    <property type="entry name" value="T6A_YeaZ"/>
    <property type="match status" value="1"/>
</dbReference>
<gene>
    <name evidence="2" type="ORF">BC349_08595</name>
</gene>
<evidence type="ECO:0000313" key="2">
    <source>
        <dbReference type="EMBL" id="MBC6491087.1"/>
    </source>
</evidence>
<organism evidence="2 3">
    <name type="scientific">Flavihumibacter stibioxidans</name>
    <dbReference type="NCBI Taxonomy" id="1834163"/>
    <lineage>
        <taxon>Bacteria</taxon>
        <taxon>Pseudomonadati</taxon>
        <taxon>Bacteroidota</taxon>
        <taxon>Chitinophagia</taxon>
        <taxon>Chitinophagales</taxon>
        <taxon>Chitinophagaceae</taxon>
        <taxon>Flavihumibacter</taxon>
    </lineage>
</organism>
<reference evidence="2 3" key="1">
    <citation type="submission" date="2016-07" db="EMBL/GenBank/DDBJ databases">
        <title>Genome analysis of Flavihumibacter stibioxidans YS-17.</title>
        <authorList>
            <person name="Shi K."/>
            <person name="Han Y."/>
            <person name="Wang G."/>
        </authorList>
    </citation>
    <scope>NUCLEOTIDE SEQUENCE [LARGE SCALE GENOMIC DNA]</scope>
    <source>
        <strain evidence="2 3">YS-17</strain>
    </source>
</reference>
<comment type="caution">
    <text evidence="2">The sequence shown here is derived from an EMBL/GenBank/DDBJ whole genome shotgun (WGS) entry which is preliminary data.</text>
</comment>
<dbReference type="PANTHER" id="PTHR11735:SF11">
    <property type="entry name" value="TRNA THREONYLCARBAMOYLADENOSINE BIOSYNTHESIS PROTEIN TSAB"/>
    <property type="match status" value="1"/>
</dbReference>
<dbReference type="InterPro" id="IPR022496">
    <property type="entry name" value="T6A_TsaB"/>
</dbReference>
<dbReference type="EMBL" id="MBUA01000012">
    <property type="protein sequence ID" value="MBC6491087.1"/>
    <property type="molecule type" value="Genomic_DNA"/>
</dbReference>
<keyword evidence="3" id="KW-1185">Reference proteome</keyword>
<dbReference type="InterPro" id="IPR043129">
    <property type="entry name" value="ATPase_NBD"/>
</dbReference>
<feature type="domain" description="Gcp-like" evidence="1">
    <location>
        <begin position="32"/>
        <end position="212"/>
    </location>
</feature>
<sequence>MANILIIDTALETAGICLAGDGIILGEATNDSQKDHAAWLQPAIERMMKEAGVRLQELDAVAVSAGPGSYTGLRVGMATAKGLCYALNKPLIRLDTLYLMAMTARRVVAWDICYCPMIDARRMEVYTALYNSSLEELMAPCAMILEAGSFDNWMTNTEICFFGNGAAKFKDLLKSGKVHFIEIKVNVTDAAVLAAEMFQSGSFSDLAYAEPMYIKAFYDPGKAKS</sequence>
<evidence type="ECO:0000313" key="3">
    <source>
        <dbReference type="Proteomes" id="UP000765802"/>
    </source>
</evidence>